<dbReference type="AlphaFoldDB" id="A0AAP5MDC7"/>
<sequence>MITTTLNQGQTTPRNRQELEALIIKKAQQDTGFKQELLNNPTSTIMKELGLEYTPDVARFKVLEETPDTLYLVLPMEQQQIASLVEQGKELTDDELERFIQIQPVAKCSPSRRWCTATIQC</sequence>
<accession>A0AAP5MDC7</accession>
<dbReference type="SUPFAM" id="SSF56209">
    <property type="entry name" value="Nitrile hydratase alpha chain"/>
    <property type="match status" value="1"/>
</dbReference>
<dbReference type="Proteomes" id="UP000667802">
    <property type="component" value="Unassembled WGS sequence"/>
</dbReference>
<comment type="caution">
    <text evidence="1">The sequence shown here is derived from an EMBL/GenBank/DDBJ whole genome shotgun (WGS) entry which is preliminary data.</text>
</comment>
<dbReference type="NCBIfam" id="TIGR03793">
    <property type="entry name" value="leader_NHLP"/>
    <property type="match status" value="1"/>
</dbReference>
<name>A0AAP5MDC7_9CYAN</name>
<proteinExistence type="predicted"/>
<gene>
    <name evidence="1" type="ORF">G7B40_033385</name>
</gene>
<organism evidence="1 2">
    <name type="scientific">Aetokthonos hydrillicola Thurmond2011</name>
    <dbReference type="NCBI Taxonomy" id="2712845"/>
    <lineage>
        <taxon>Bacteria</taxon>
        <taxon>Bacillati</taxon>
        <taxon>Cyanobacteriota</taxon>
        <taxon>Cyanophyceae</taxon>
        <taxon>Nostocales</taxon>
        <taxon>Hapalosiphonaceae</taxon>
        <taxon>Aetokthonos</taxon>
    </lineage>
</organism>
<dbReference type="InterPro" id="IPR036648">
    <property type="entry name" value="CN_Hdrase_a/SCN_Hdrase_g_sf"/>
</dbReference>
<protein>
    <submittedName>
        <fullName evidence="1">NHLP leader peptide family RiPP</fullName>
    </submittedName>
</protein>
<reference evidence="2" key="1">
    <citation type="journal article" date="2021" name="Science">
        <title>Hunting the eagle killer: A cyanobacterial neurotoxin causes vacuolar myelinopathy.</title>
        <authorList>
            <person name="Breinlinger S."/>
            <person name="Phillips T.J."/>
            <person name="Haram B.N."/>
            <person name="Mares J."/>
            <person name="Martinez Yerena J.A."/>
            <person name="Hrouzek P."/>
            <person name="Sobotka R."/>
            <person name="Henderson W.M."/>
            <person name="Schmieder P."/>
            <person name="Williams S.M."/>
            <person name="Lauderdale J.D."/>
            <person name="Wilde H.D."/>
            <person name="Gerrin W."/>
            <person name="Kust A."/>
            <person name="Washington J.W."/>
            <person name="Wagner C."/>
            <person name="Geier B."/>
            <person name="Liebeke M."/>
            <person name="Enke H."/>
            <person name="Niedermeyer T.H.J."/>
            <person name="Wilde S.B."/>
        </authorList>
    </citation>
    <scope>NUCLEOTIDE SEQUENCE [LARGE SCALE GENOMIC DNA]</scope>
    <source>
        <strain evidence="2">Thurmond2011</strain>
    </source>
</reference>
<evidence type="ECO:0000313" key="2">
    <source>
        <dbReference type="Proteomes" id="UP000667802"/>
    </source>
</evidence>
<dbReference type="Gene3D" id="3.90.330.10">
    <property type="entry name" value="Nitrile hydratase alpha /Thiocyanate hydrolase gamma"/>
    <property type="match status" value="1"/>
</dbReference>
<dbReference type="RefSeq" id="WP_208344311.1">
    <property type="nucleotide sequence ID" value="NZ_CAWQFN010000491.1"/>
</dbReference>
<dbReference type="EMBL" id="JAALHA020000024">
    <property type="protein sequence ID" value="MDR9899418.1"/>
    <property type="molecule type" value="Genomic_DNA"/>
</dbReference>
<dbReference type="GO" id="GO:0003824">
    <property type="term" value="F:catalytic activity"/>
    <property type="evidence" value="ECO:0007669"/>
    <property type="project" value="InterPro"/>
</dbReference>
<keyword evidence="2" id="KW-1185">Reference proteome</keyword>
<dbReference type="GO" id="GO:0046914">
    <property type="term" value="F:transition metal ion binding"/>
    <property type="evidence" value="ECO:0007669"/>
    <property type="project" value="InterPro"/>
</dbReference>
<dbReference type="InterPro" id="IPR022513">
    <property type="entry name" value="TOMM_pelo"/>
</dbReference>
<evidence type="ECO:0000313" key="1">
    <source>
        <dbReference type="EMBL" id="MDR9899418.1"/>
    </source>
</evidence>